<dbReference type="InterPro" id="IPR001789">
    <property type="entry name" value="Sig_transdc_resp-reg_receiver"/>
</dbReference>
<dbReference type="PIRSF" id="PIRSF002867">
    <property type="entry name" value="CheV"/>
    <property type="match status" value="1"/>
</dbReference>
<name>A0A2S7VK93_PHOAN</name>
<evidence type="ECO:0000313" key="5">
    <source>
        <dbReference type="Proteomes" id="UP000238730"/>
    </source>
</evidence>
<evidence type="ECO:0000313" key="4">
    <source>
        <dbReference type="EMBL" id="PQJ62478.1"/>
    </source>
</evidence>
<dbReference type="Pfam" id="PF00072">
    <property type="entry name" value="Response_reg"/>
    <property type="match status" value="1"/>
</dbReference>
<dbReference type="RefSeq" id="WP_105062285.1">
    <property type="nucleotide sequence ID" value="NZ_MSCJ01000003.1"/>
</dbReference>
<feature type="domain" description="Response regulatory" evidence="2">
    <location>
        <begin position="184"/>
        <end position="317"/>
    </location>
</feature>
<dbReference type="PANTHER" id="PTHR47233:SF4">
    <property type="entry name" value="CHEMOTAXIS SIGNAL TRANSDUCTION PROTEIN"/>
    <property type="match status" value="1"/>
</dbReference>
<evidence type="ECO:0000256" key="1">
    <source>
        <dbReference type="PROSITE-ProRule" id="PRU00169"/>
    </source>
</evidence>
<dbReference type="InterPro" id="IPR036061">
    <property type="entry name" value="CheW-like_dom_sf"/>
</dbReference>
<dbReference type="Pfam" id="PF01584">
    <property type="entry name" value="CheW"/>
    <property type="match status" value="1"/>
</dbReference>
<dbReference type="InterPro" id="IPR024181">
    <property type="entry name" value="Chemotax_regulator_CheV"/>
</dbReference>
<dbReference type="SUPFAM" id="SSF52172">
    <property type="entry name" value="CheY-like"/>
    <property type="match status" value="1"/>
</dbReference>
<feature type="modified residue" description="4-aspartylphosphate" evidence="1">
    <location>
        <position position="242"/>
    </location>
</feature>
<organism evidence="4 5">
    <name type="scientific">Photobacterium angustum</name>
    <dbReference type="NCBI Taxonomy" id="661"/>
    <lineage>
        <taxon>Bacteria</taxon>
        <taxon>Pseudomonadati</taxon>
        <taxon>Pseudomonadota</taxon>
        <taxon>Gammaproteobacteria</taxon>
        <taxon>Vibrionales</taxon>
        <taxon>Vibrionaceae</taxon>
        <taxon>Photobacterium</taxon>
    </lineage>
</organism>
<dbReference type="CDD" id="cd19924">
    <property type="entry name" value="REC_CheV-like"/>
    <property type="match status" value="1"/>
</dbReference>
<dbReference type="InterPro" id="IPR011006">
    <property type="entry name" value="CheY-like_superfamily"/>
</dbReference>
<dbReference type="SMART" id="SM00448">
    <property type="entry name" value="REC"/>
    <property type="match status" value="1"/>
</dbReference>
<dbReference type="PROSITE" id="PS50851">
    <property type="entry name" value="CHEW"/>
    <property type="match status" value="1"/>
</dbReference>
<dbReference type="SUPFAM" id="SSF50341">
    <property type="entry name" value="CheW-like"/>
    <property type="match status" value="1"/>
</dbReference>
<dbReference type="PROSITE" id="PS50110">
    <property type="entry name" value="RESPONSE_REGULATORY"/>
    <property type="match status" value="1"/>
</dbReference>
<dbReference type="Gene3D" id="3.40.50.2300">
    <property type="match status" value="1"/>
</dbReference>
<protein>
    <submittedName>
        <fullName evidence="4">Chemotaxis protein CheW</fullName>
    </submittedName>
</protein>
<dbReference type="GO" id="GO:0000160">
    <property type="term" value="P:phosphorelay signal transduction system"/>
    <property type="evidence" value="ECO:0007669"/>
    <property type="project" value="InterPro"/>
</dbReference>
<gene>
    <name evidence="4" type="ORF">BTO08_19815</name>
</gene>
<dbReference type="InterPro" id="IPR002545">
    <property type="entry name" value="CheW-lke_dom"/>
</dbReference>
<proteinExistence type="predicted"/>
<dbReference type="Proteomes" id="UP000238730">
    <property type="component" value="Unassembled WGS sequence"/>
</dbReference>
<reference evidence="4 5" key="1">
    <citation type="submission" date="2016-12" db="EMBL/GenBank/DDBJ databases">
        <title>Diversity of luminous bacteria.</title>
        <authorList>
            <person name="Yoshizawa S."/>
            <person name="Kogure K."/>
        </authorList>
    </citation>
    <scope>NUCLEOTIDE SEQUENCE [LARGE SCALE GENOMIC DNA]</scope>
    <source>
        <strain evidence="4 5">LC1-200</strain>
    </source>
</reference>
<dbReference type="GO" id="GO:0006935">
    <property type="term" value="P:chemotaxis"/>
    <property type="evidence" value="ECO:0007669"/>
    <property type="project" value="InterPro"/>
</dbReference>
<dbReference type="Gene3D" id="2.30.30.40">
    <property type="entry name" value="SH3 Domains"/>
    <property type="match status" value="1"/>
</dbReference>
<dbReference type="SMART" id="SM00260">
    <property type="entry name" value="CheW"/>
    <property type="match status" value="1"/>
</dbReference>
<feature type="domain" description="CheW-like" evidence="3">
    <location>
        <begin position="19"/>
        <end position="162"/>
    </location>
</feature>
<sequence length="317" mass="35842">MATILDSVNQRTQLVGENRLELLIFRLNSQQLFAINVFKVREVVKVPHLNSLPGSHVNVKGVASIRGVSIPVIDLRTSIGMKETDINELSNLIVTEYNGSVQAFLVGQVMNIVNMTWKDIQPPPDQVGKNNYLTAICEIHRDNQKQLVGIIDVEKVLANIIDYNIKISDELLNRDISQHLQGHKILIVDDSPTARNQIKSTLAQIGIEVFEANNGQQAYNLLDQWCNEGKTVTDEILMMFTDAEMPEMDGYRLTHKIRHDPRMSNLYITLNTSLSGSFNEAMTVKVGCNKFISKFQPDLIVEVVHNRMMEKLAEHNH</sequence>
<dbReference type="EMBL" id="MSCJ01000003">
    <property type="protein sequence ID" value="PQJ62478.1"/>
    <property type="molecule type" value="Genomic_DNA"/>
</dbReference>
<comment type="caution">
    <text evidence="4">The sequence shown here is derived from an EMBL/GenBank/DDBJ whole genome shotgun (WGS) entry which is preliminary data.</text>
</comment>
<evidence type="ECO:0000259" key="3">
    <source>
        <dbReference type="PROSITE" id="PS50851"/>
    </source>
</evidence>
<dbReference type="AlphaFoldDB" id="A0A2S7VK93"/>
<accession>A0A2S7VK93</accession>
<evidence type="ECO:0000259" key="2">
    <source>
        <dbReference type="PROSITE" id="PS50110"/>
    </source>
</evidence>
<dbReference type="OrthoDB" id="9806105at2"/>
<dbReference type="Gene3D" id="2.40.50.180">
    <property type="entry name" value="CheA-289, Domain 4"/>
    <property type="match status" value="1"/>
</dbReference>
<keyword evidence="1" id="KW-0597">Phosphoprotein</keyword>
<dbReference type="PANTHER" id="PTHR47233">
    <property type="entry name" value="CHEMOTAXIS PROTEIN CHEV"/>
    <property type="match status" value="1"/>
</dbReference>